<dbReference type="Gene3D" id="3.30.40.10">
    <property type="entry name" value="Zinc/RING finger domain, C3HC4 (zinc finger)"/>
    <property type="match status" value="1"/>
</dbReference>
<feature type="region of interest" description="Disordered" evidence="5">
    <location>
        <begin position="180"/>
        <end position="240"/>
    </location>
</feature>
<feature type="compositionally biased region" description="Basic and acidic residues" evidence="5">
    <location>
        <begin position="310"/>
        <end position="326"/>
    </location>
</feature>
<reference evidence="8" key="3">
    <citation type="submission" date="2025-08" db="UniProtKB">
        <authorList>
            <consortium name="Ensembl"/>
        </authorList>
    </citation>
    <scope>IDENTIFICATION</scope>
</reference>
<evidence type="ECO:0000256" key="4">
    <source>
        <dbReference type="PROSITE-ProRule" id="PRU00175"/>
    </source>
</evidence>
<dbReference type="GeneTree" id="ENSGT01030000234669"/>
<dbReference type="Gene3D" id="2.60.120.920">
    <property type="match status" value="1"/>
</dbReference>
<dbReference type="Pfam" id="PF00622">
    <property type="entry name" value="SPRY"/>
    <property type="match status" value="1"/>
</dbReference>
<reference evidence="9" key="2">
    <citation type="journal article" date="2013" name="Nat. Genet.">
        <title>The draft genomes of soft-shell turtle and green sea turtle yield insights into the development and evolution of the turtle-specific body plan.</title>
        <authorList>
            <person name="Wang Z."/>
            <person name="Pascual-Anaya J."/>
            <person name="Zadissa A."/>
            <person name="Li W."/>
            <person name="Niimura Y."/>
            <person name="Huang Z."/>
            <person name="Li C."/>
            <person name="White S."/>
            <person name="Xiong Z."/>
            <person name="Fang D."/>
            <person name="Wang B."/>
            <person name="Ming Y."/>
            <person name="Chen Y."/>
            <person name="Zheng Y."/>
            <person name="Kuraku S."/>
            <person name="Pignatelli M."/>
            <person name="Herrero J."/>
            <person name="Beal K."/>
            <person name="Nozawa M."/>
            <person name="Li Q."/>
            <person name="Wang J."/>
            <person name="Zhang H."/>
            <person name="Yu L."/>
            <person name="Shigenobu S."/>
            <person name="Wang J."/>
            <person name="Liu J."/>
            <person name="Flicek P."/>
            <person name="Searle S."/>
            <person name="Wang J."/>
            <person name="Kuratani S."/>
            <person name="Yin Y."/>
            <person name="Aken B."/>
            <person name="Zhang G."/>
            <person name="Irie N."/>
        </authorList>
    </citation>
    <scope>NUCLEOTIDE SEQUENCE [LARGE SCALE GENOMIC DNA]</scope>
    <source>
        <strain evidence="9">Daiwa-1</strain>
    </source>
</reference>
<evidence type="ECO:0000313" key="9">
    <source>
        <dbReference type="Proteomes" id="UP000007267"/>
    </source>
</evidence>
<feature type="region of interest" description="Disordered" evidence="5">
    <location>
        <begin position="1"/>
        <end position="66"/>
    </location>
</feature>
<dbReference type="GO" id="GO:0008270">
    <property type="term" value="F:zinc ion binding"/>
    <property type="evidence" value="ECO:0007669"/>
    <property type="project" value="UniProtKB-KW"/>
</dbReference>
<dbReference type="EMBL" id="AGCU01057321">
    <property type="status" value="NOT_ANNOTATED_CDS"/>
    <property type="molecule type" value="Genomic_DNA"/>
</dbReference>
<dbReference type="Pfam" id="PF13765">
    <property type="entry name" value="PRY"/>
    <property type="match status" value="1"/>
</dbReference>
<feature type="domain" description="B30.2/SPRY" evidence="7">
    <location>
        <begin position="369"/>
        <end position="545"/>
    </location>
</feature>
<dbReference type="AlphaFoldDB" id="K7F3L6"/>
<evidence type="ECO:0000256" key="1">
    <source>
        <dbReference type="ARBA" id="ARBA00022723"/>
    </source>
</evidence>
<dbReference type="FunFam" id="2.60.120.920:FF:000004">
    <property type="entry name" value="Butyrophilin subfamily 1 member A1"/>
    <property type="match status" value="1"/>
</dbReference>
<feature type="region of interest" description="Disordered" evidence="5">
    <location>
        <begin position="299"/>
        <end position="333"/>
    </location>
</feature>
<dbReference type="EMBL" id="AGCU01057323">
    <property type="status" value="NOT_ANNOTATED_CDS"/>
    <property type="molecule type" value="Genomic_DNA"/>
</dbReference>
<dbReference type="InterPro" id="IPR001870">
    <property type="entry name" value="B30.2/SPRY"/>
</dbReference>
<sequence>PPAPMGSPSPLPPSPPEPPSPSHMALATPDPPPWTSLAKPSRNPGQDLAPHHGPRSCPESRPAAAPPQLPRLWEELQLEVPCSICIKFLEVPVTLDCGHNYCQACILQYWDRVEEEEEDPKQCPQCRRAFRQRSFRRNKLLAHVVAILERSRVSTPSEAAPPGQQPTVCTAASSPLPAGCAAEDLPEAAGDGGDRPKQGWSQSPRAAAVAGGAGRRRGFPSSCSDTGRPERGRGRGGRGGWLLGLTRERWNLKPVLSHSISGLPSHPAPICLLFCPTPLLLAVHSRGLTWAPIHCGAGLESSTEPGRVAVPREETQPRSDSRKPSEARSQTPEPCNCWLPWPSSIQQIQMNHYRVMFPSLHWSDLISFPSPDLHTLSNLTPYTPFPVEVTLDPKTANPKLILSSDRRSMQLGDEQKDLPSTCERFDTDPCVLASEGFSSGQYYWEVEVGDAGGWAVGVASKSVKRKGPLYLKPEHGFWTVELHMGKYWALGTCLARVHSSKRLRRVGIYLDCTEGQVAFYNADAFAHLYTFTASFTEEIFPFFYL</sequence>
<dbReference type="PROSITE" id="PS00518">
    <property type="entry name" value="ZF_RING_1"/>
    <property type="match status" value="1"/>
</dbReference>
<protein>
    <submittedName>
        <fullName evidence="8">Uncharacterized protein</fullName>
    </submittedName>
</protein>
<dbReference type="HOGENOM" id="CLU_013137_0_3_1"/>
<dbReference type="InterPro" id="IPR013083">
    <property type="entry name" value="Znf_RING/FYVE/PHD"/>
</dbReference>
<dbReference type="PRINTS" id="PR01407">
    <property type="entry name" value="BUTYPHLNCDUF"/>
</dbReference>
<accession>K7F3L6</accession>
<dbReference type="SMART" id="SM00184">
    <property type="entry name" value="RING"/>
    <property type="match status" value="1"/>
</dbReference>
<dbReference type="SMART" id="SM00589">
    <property type="entry name" value="PRY"/>
    <property type="match status" value="1"/>
</dbReference>
<proteinExistence type="predicted"/>
<dbReference type="EMBL" id="AGCU01057320">
    <property type="status" value="NOT_ANNOTATED_CDS"/>
    <property type="molecule type" value="Genomic_DNA"/>
</dbReference>
<name>K7F3L6_PELSI</name>
<feature type="compositionally biased region" description="Pro residues" evidence="5">
    <location>
        <begin position="1"/>
        <end position="21"/>
    </location>
</feature>
<evidence type="ECO:0000256" key="3">
    <source>
        <dbReference type="ARBA" id="ARBA00022833"/>
    </source>
</evidence>
<reference evidence="8" key="4">
    <citation type="submission" date="2025-09" db="UniProtKB">
        <authorList>
            <consortium name="Ensembl"/>
        </authorList>
    </citation>
    <scope>IDENTIFICATION</scope>
</reference>
<evidence type="ECO:0000259" key="7">
    <source>
        <dbReference type="PROSITE" id="PS50188"/>
    </source>
</evidence>
<dbReference type="InterPro" id="IPR017907">
    <property type="entry name" value="Znf_RING_CS"/>
</dbReference>
<dbReference type="eggNOG" id="KOG2177">
    <property type="taxonomic scope" value="Eukaryota"/>
</dbReference>
<dbReference type="PANTHER" id="PTHR24103">
    <property type="entry name" value="E3 UBIQUITIN-PROTEIN LIGASE TRIM"/>
    <property type="match status" value="1"/>
</dbReference>
<dbReference type="CDD" id="cd13733">
    <property type="entry name" value="SPRY_PRY_C-I_1"/>
    <property type="match status" value="1"/>
</dbReference>
<dbReference type="Ensembl" id="ENSPSIT00000002635.1">
    <property type="protein sequence ID" value="ENSPSIP00000002626.1"/>
    <property type="gene ID" value="ENSPSIG00000002571.1"/>
</dbReference>
<dbReference type="Pfam" id="PF15227">
    <property type="entry name" value="zf-C3HC4_4"/>
    <property type="match status" value="1"/>
</dbReference>
<organism evidence="8 9">
    <name type="scientific">Pelodiscus sinensis</name>
    <name type="common">Chinese softshell turtle</name>
    <name type="synonym">Trionyx sinensis</name>
    <dbReference type="NCBI Taxonomy" id="13735"/>
    <lineage>
        <taxon>Eukaryota</taxon>
        <taxon>Metazoa</taxon>
        <taxon>Chordata</taxon>
        <taxon>Craniata</taxon>
        <taxon>Vertebrata</taxon>
        <taxon>Euteleostomi</taxon>
        <taxon>Archelosauria</taxon>
        <taxon>Testudinata</taxon>
        <taxon>Testudines</taxon>
        <taxon>Cryptodira</taxon>
        <taxon>Trionychia</taxon>
        <taxon>Trionychidae</taxon>
        <taxon>Pelodiscus</taxon>
    </lineage>
</organism>
<dbReference type="SUPFAM" id="SSF49899">
    <property type="entry name" value="Concanavalin A-like lectins/glucanases"/>
    <property type="match status" value="1"/>
</dbReference>
<dbReference type="SMART" id="SM00449">
    <property type="entry name" value="SPRY"/>
    <property type="match status" value="1"/>
</dbReference>
<dbReference type="InterPro" id="IPR003877">
    <property type="entry name" value="SPRY_dom"/>
</dbReference>
<dbReference type="PROSITE" id="PS50089">
    <property type="entry name" value="ZF_RING_2"/>
    <property type="match status" value="1"/>
</dbReference>
<feature type="domain" description="RING-type" evidence="6">
    <location>
        <begin position="82"/>
        <end position="127"/>
    </location>
</feature>
<dbReference type="InterPro" id="IPR006574">
    <property type="entry name" value="PRY"/>
</dbReference>
<dbReference type="InterPro" id="IPR050143">
    <property type="entry name" value="TRIM/RBCC"/>
</dbReference>
<dbReference type="InterPro" id="IPR003879">
    <property type="entry name" value="Butyrophylin_SPRY"/>
</dbReference>
<dbReference type="EMBL" id="AGCU01057322">
    <property type="status" value="NOT_ANNOTATED_CDS"/>
    <property type="molecule type" value="Genomic_DNA"/>
</dbReference>
<dbReference type="InterPro" id="IPR013320">
    <property type="entry name" value="ConA-like_dom_sf"/>
</dbReference>
<dbReference type="EMBL" id="AGCU01057319">
    <property type="status" value="NOT_ANNOTATED_CDS"/>
    <property type="molecule type" value="Genomic_DNA"/>
</dbReference>
<dbReference type="PROSITE" id="PS50188">
    <property type="entry name" value="B302_SPRY"/>
    <property type="match status" value="1"/>
</dbReference>
<evidence type="ECO:0000259" key="6">
    <source>
        <dbReference type="PROSITE" id="PS50089"/>
    </source>
</evidence>
<evidence type="ECO:0000256" key="2">
    <source>
        <dbReference type="ARBA" id="ARBA00022771"/>
    </source>
</evidence>
<dbReference type="Proteomes" id="UP000007267">
    <property type="component" value="Unassembled WGS sequence"/>
</dbReference>
<evidence type="ECO:0000256" key="5">
    <source>
        <dbReference type="SAM" id="MobiDB-lite"/>
    </source>
</evidence>
<dbReference type="InterPro" id="IPR043136">
    <property type="entry name" value="B30.2/SPRY_sf"/>
</dbReference>
<keyword evidence="3" id="KW-0862">Zinc</keyword>
<evidence type="ECO:0000313" key="8">
    <source>
        <dbReference type="Ensembl" id="ENSPSIP00000002626.1"/>
    </source>
</evidence>
<keyword evidence="2 4" id="KW-0863">Zinc-finger</keyword>
<keyword evidence="9" id="KW-1185">Reference proteome</keyword>
<dbReference type="InterPro" id="IPR001841">
    <property type="entry name" value="Znf_RING"/>
</dbReference>
<dbReference type="SUPFAM" id="SSF57850">
    <property type="entry name" value="RING/U-box"/>
    <property type="match status" value="1"/>
</dbReference>
<keyword evidence="1" id="KW-0479">Metal-binding</keyword>
<reference evidence="9" key="1">
    <citation type="submission" date="2011-10" db="EMBL/GenBank/DDBJ databases">
        <authorList>
            <consortium name="Soft-shell Turtle Genome Consortium"/>
        </authorList>
    </citation>
    <scope>NUCLEOTIDE SEQUENCE [LARGE SCALE GENOMIC DNA]</scope>
    <source>
        <strain evidence="9">Daiwa-1</strain>
    </source>
</reference>